<dbReference type="InterPro" id="IPR039693">
    <property type="entry name" value="Rtr1/RPAP2"/>
</dbReference>
<feature type="compositionally biased region" description="Low complexity" evidence="1">
    <location>
        <begin position="21"/>
        <end position="32"/>
    </location>
</feature>
<dbReference type="PANTHER" id="PTHR14732">
    <property type="entry name" value="RNA POLYMERASE II SUBUNIT B1 CTD PHOSPHATASE RPAP2-RELATED"/>
    <property type="match status" value="1"/>
</dbReference>
<protein>
    <submittedName>
        <fullName evidence="2">Uncharacterized protein</fullName>
    </submittedName>
</protein>
<dbReference type="GO" id="GO:0005737">
    <property type="term" value="C:cytoplasm"/>
    <property type="evidence" value="ECO:0007669"/>
    <property type="project" value="TreeGrafter"/>
</dbReference>
<proteinExistence type="predicted"/>
<feature type="compositionally biased region" description="Basic and acidic residues" evidence="1">
    <location>
        <begin position="203"/>
        <end position="216"/>
    </location>
</feature>
<feature type="region of interest" description="Disordered" evidence="1">
    <location>
        <begin position="1"/>
        <end position="66"/>
    </location>
</feature>
<reference evidence="2 3" key="1">
    <citation type="journal article" date="2020" name="bioRxiv">
        <title>Sequence and annotation of 42 cannabis genomes reveals extensive copy number variation in cannabinoid synthesis and pathogen resistance genes.</title>
        <authorList>
            <person name="Mckernan K.J."/>
            <person name="Helbert Y."/>
            <person name="Kane L.T."/>
            <person name="Ebling H."/>
            <person name="Zhang L."/>
            <person name="Liu B."/>
            <person name="Eaton Z."/>
            <person name="Mclaughlin S."/>
            <person name="Kingan S."/>
            <person name="Baybayan P."/>
            <person name="Concepcion G."/>
            <person name="Jordan M."/>
            <person name="Riva A."/>
            <person name="Barbazuk W."/>
            <person name="Harkins T."/>
        </authorList>
    </citation>
    <scope>NUCLEOTIDE SEQUENCE [LARGE SCALE GENOMIC DNA]</scope>
    <source>
        <strain evidence="3">cv. Jamaican Lion 4</strain>
        <tissue evidence="2">Leaf</tissue>
    </source>
</reference>
<name>A0A7J6H3B4_CANSA</name>
<dbReference type="GO" id="GO:0008420">
    <property type="term" value="F:RNA polymerase II CTD heptapeptide repeat phosphatase activity"/>
    <property type="evidence" value="ECO:0007669"/>
    <property type="project" value="InterPro"/>
</dbReference>
<evidence type="ECO:0000313" key="2">
    <source>
        <dbReference type="EMBL" id="KAF4389714.1"/>
    </source>
</evidence>
<evidence type="ECO:0000256" key="1">
    <source>
        <dbReference type="SAM" id="MobiDB-lite"/>
    </source>
</evidence>
<dbReference type="Proteomes" id="UP000525078">
    <property type="component" value="Unassembled WGS sequence"/>
</dbReference>
<accession>A0A7J6H3B4</accession>
<feature type="compositionally biased region" description="Basic and acidic residues" evidence="1">
    <location>
        <begin position="33"/>
        <end position="42"/>
    </location>
</feature>
<dbReference type="PANTHER" id="PTHR14732:SF0">
    <property type="entry name" value="RNA POLYMERASE II SUBUNIT B1 CTD PHOSPHATASE RPAP2-RELATED"/>
    <property type="match status" value="1"/>
</dbReference>
<gene>
    <name evidence="2" type="ORF">F8388_009847</name>
</gene>
<sequence>MEVGSCKAVSRDELGIQEMPSTSASSQLGSHSSSEKVGEVSHRTKKLTGATLKSSLKASRKNKLSRSVTWADEKSDSCGKSNLCEVREIEDKKEATSILGKKGKVPLKPSGSLKAGTSMSWADEKCDTEVCKDTFEVREIKDLNQTSDMLSMDIGDGDLLRLASAEACVNALNEASEAVSAGEFEVSDAMSEAGIIILPHPEDANGRESLVDKDTSEPEQAPSKWPKKPVNQHSDVFNREDSWFDTPPEGFSLTLSHFAQMWECTIYMDDIIHFGYIYGRDESVHEEYLSVNGKEYPQKIALGDGRSSEIKQTLAGSLARALPGLVADLRLPVPVSSLEQGMNKQWQVIVLLLIEALSVFRLPALTPHMTNQRVLFHKVLDGAQISAAEYEIMKDLMLPLGGTTHFSDQNGVLNERNLAHLHELHNSQNHFWCLMVQSWQLFDEDLHTFSAKKDYSKFQTFI</sequence>
<comment type="caution">
    <text evidence="2">The sequence shown here is derived from an EMBL/GenBank/DDBJ whole genome shotgun (WGS) entry which is preliminary data.</text>
</comment>
<organism evidence="2 3">
    <name type="scientific">Cannabis sativa</name>
    <name type="common">Hemp</name>
    <name type="synonym">Marijuana</name>
    <dbReference type="NCBI Taxonomy" id="3483"/>
    <lineage>
        <taxon>Eukaryota</taxon>
        <taxon>Viridiplantae</taxon>
        <taxon>Streptophyta</taxon>
        <taxon>Embryophyta</taxon>
        <taxon>Tracheophyta</taxon>
        <taxon>Spermatophyta</taxon>
        <taxon>Magnoliopsida</taxon>
        <taxon>eudicotyledons</taxon>
        <taxon>Gunneridae</taxon>
        <taxon>Pentapetalae</taxon>
        <taxon>rosids</taxon>
        <taxon>fabids</taxon>
        <taxon>Rosales</taxon>
        <taxon>Cannabaceae</taxon>
        <taxon>Cannabis</taxon>
    </lineage>
</organism>
<evidence type="ECO:0000313" key="3">
    <source>
        <dbReference type="Proteomes" id="UP000525078"/>
    </source>
</evidence>
<dbReference type="GO" id="GO:0005634">
    <property type="term" value="C:nucleus"/>
    <property type="evidence" value="ECO:0007669"/>
    <property type="project" value="TreeGrafter"/>
</dbReference>
<dbReference type="EMBL" id="JAATIP010000031">
    <property type="protein sequence ID" value="KAF4389714.1"/>
    <property type="molecule type" value="Genomic_DNA"/>
</dbReference>
<dbReference type="GO" id="GO:0043175">
    <property type="term" value="F:RNA polymerase core enzyme binding"/>
    <property type="evidence" value="ECO:0007669"/>
    <property type="project" value="InterPro"/>
</dbReference>
<dbReference type="AlphaFoldDB" id="A0A7J6H3B4"/>
<feature type="region of interest" description="Disordered" evidence="1">
    <location>
        <begin position="203"/>
        <end position="232"/>
    </location>
</feature>